<proteinExistence type="predicted"/>
<dbReference type="InterPro" id="IPR036877">
    <property type="entry name" value="SUI1_dom_sf"/>
</dbReference>
<dbReference type="Proteomes" id="UP000243515">
    <property type="component" value="Unassembled WGS sequence"/>
</dbReference>
<evidence type="ECO:0000313" key="3">
    <source>
        <dbReference type="EMBL" id="OXV11564.1"/>
    </source>
</evidence>
<evidence type="ECO:0000256" key="1">
    <source>
        <dbReference type="SAM" id="MobiDB-lite"/>
    </source>
</evidence>
<dbReference type="AlphaFoldDB" id="A0A232M5K7"/>
<dbReference type="SUPFAM" id="SSF88697">
    <property type="entry name" value="PUA domain-like"/>
    <property type="match status" value="1"/>
</dbReference>
<gene>
    <name evidence="3" type="ORF">Egran_00673</name>
</gene>
<dbReference type="InterPro" id="IPR048248">
    <property type="entry name" value="PUA_eIF2d-like"/>
</dbReference>
<dbReference type="InterPro" id="IPR015947">
    <property type="entry name" value="PUA-like_sf"/>
</dbReference>
<organism evidence="3 4">
    <name type="scientific">Elaphomyces granulatus</name>
    <dbReference type="NCBI Taxonomy" id="519963"/>
    <lineage>
        <taxon>Eukaryota</taxon>
        <taxon>Fungi</taxon>
        <taxon>Dikarya</taxon>
        <taxon>Ascomycota</taxon>
        <taxon>Pezizomycotina</taxon>
        <taxon>Eurotiomycetes</taxon>
        <taxon>Eurotiomycetidae</taxon>
        <taxon>Eurotiales</taxon>
        <taxon>Elaphomycetaceae</taxon>
        <taxon>Elaphomyces</taxon>
    </lineage>
</organism>
<dbReference type="GO" id="GO:0001731">
    <property type="term" value="P:formation of translation preinitiation complex"/>
    <property type="evidence" value="ECO:0007669"/>
    <property type="project" value="InterPro"/>
</dbReference>
<dbReference type="PROSITE" id="PS50296">
    <property type="entry name" value="SUI1"/>
    <property type="match status" value="1"/>
</dbReference>
<dbReference type="CDD" id="cd11608">
    <property type="entry name" value="eIF2D_C"/>
    <property type="match status" value="1"/>
</dbReference>
<reference evidence="3 4" key="1">
    <citation type="journal article" date="2015" name="Environ. Microbiol.">
        <title>Metagenome sequence of Elaphomyces granulatus from sporocarp tissue reveals Ascomycota ectomycorrhizal fingerprints of genome expansion and a Proteobacteria-rich microbiome.</title>
        <authorList>
            <person name="Quandt C.A."/>
            <person name="Kohler A."/>
            <person name="Hesse C.N."/>
            <person name="Sharpton T.J."/>
            <person name="Martin F."/>
            <person name="Spatafora J.W."/>
        </authorList>
    </citation>
    <scope>NUCLEOTIDE SEQUENCE [LARGE SCALE GENOMIC DNA]</scope>
    <source>
        <strain evidence="3 4">OSC145934</strain>
    </source>
</reference>
<dbReference type="FunFam" id="3.10.400.20:FF:000008">
    <property type="entry name" value="RNA binding protein Ligatin/Tma64, putative"/>
    <property type="match status" value="1"/>
</dbReference>
<dbReference type="InterPro" id="IPR039759">
    <property type="entry name" value="eIF2D_SUI1"/>
</dbReference>
<accession>A0A232M5K7</accession>
<dbReference type="GO" id="GO:0003743">
    <property type="term" value="F:translation initiation factor activity"/>
    <property type="evidence" value="ECO:0007669"/>
    <property type="project" value="InterPro"/>
</dbReference>
<dbReference type="InterPro" id="IPR001950">
    <property type="entry name" value="SUI1"/>
</dbReference>
<dbReference type="PANTHER" id="PTHR12217">
    <property type="entry name" value="EUKARYOTIC TRANSLATION INITIATION FACTOR 2D"/>
    <property type="match status" value="1"/>
</dbReference>
<evidence type="ECO:0000259" key="2">
    <source>
        <dbReference type="PROSITE" id="PS50296"/>
    </source>
</evidence>
<dbReference type="Gene3D" id="3.10.400.20">
    <property type="match status" value="1"/>
</dbReference>
<dbReference type="FunFam" id="3.30.780.10:FF:000008">
    <property type="entry name" value="eukaryotic translation initiation factor 2D"/>
    <property type="match status" value="1"/>
</dbReference>
<feature type="region of interest" description="Disordered" evidence="1">
    <location>
        <begin position="408"/>
        <end position="435"/>
    </location>
</feature>
<keyword evidence="4" id="KW-1185">Reference proteome</keyword>
<dbReference type="Pfam" id="PF26292">
    <property type="entry name" value="PUA_elF2D"/>
    <property type="match status" value="1"/>
</dbReference>
<dbReference type="Gene3D" id="3.30.780.10">
    <property type="entry name" value="SUI1-like domain"/>
    <property type="match status" value="1"/>
</dbReference>
<dbReference type="InterPro" id="IPR039757">
    <property type="entry name" value="EIF2D"/>
</dbReference>
<dbReference type="SUPFAM" id="SSF55159">
    <property type="entry name" value="eIF1-like"/>
    <property type="match status" value="1"/>
</dbReference>
<name>A0A232M5K7_9EURO</name>
<protein>
    <recommendedName>
        <fullName evidence="2">SUI1 domain-containing protein</fullName>
    </recommendedName>
</protein>
<dbReference type="OrthoDB" id="199771at2759"/>
<evidence type="ECO:0000313" key="4">
    <source>
        <dbReference type="Proteomes" id="UP000243515"/>
    </source>
</evidence>
<feature type="region of interest" description="Disordered" evidence="1">
    <location>
        <begin position="252"/>
        <end position="291"/>
    </location>
</feature>
<dbReference type="EMBL" id="NPHW01002411">
    <property type="protein sequence ID" value="OXV11564.1"/>
    <property type="molecule type" value="Genomic_DNA"/>
</dbReference>
<dbReference type="Pfam" id="PF25304">
    <property type="entry name" value="WHD_eIF2D"/>
    <property type="match status" value="1"/>
</dbReference>
<dbReference type="InterPro" id="IPR057429">
    <property type="entry name" value="WH_eIF2D"/>
</dbReference>
<dbReference type="Pfam" id="PF01253">
    <property type="entry name" value="SUI1"/>
    <property type="match status" value="1"/>
</dbReference>
<dbReference type="PANTHER" id="PTHR12217:SF4">
    <property type="entry name" value="EUKARYOTIC TRANSLATION INITIATION FACTOR 2D"/>
    <property type="match status" value="1"/>
</dbReference>
<sequence length="654" mass="71380">MFKKKPVIKTISPIRTSDRRKIADQIIQDYKITIPAAPPAEATVEGASAPDANQTLANVTAIRNAILPENALSARFSTTVGAELREVQGTLYVGTHPATVGEERILWFKIEHGPGAGSQFYPTVYTLWHNPRLVPLLYTPELVMRKLRGGADLMTPGLANGPPFPADAVNGAVVAVASLEKPTVPLFVGVCGIDVARLGEVQGQKGHAVRGVHWSGDELWAWSSSAKPGQLAPEALDGWDSDVRGIEEGVNEMNIGPESSDEHSQEDGGVSLGDSPEDPPESVPAEQEIEPTSKEIEMAFVNAFLYSLYQLKKDNPHSPNHGLPLPVQPSALISGLITPYLPIHSPQQAQYYQMKKTSWKTVKKFIKHLDKELLVKSKDRNGQETIILDVDFDDYRVDEFVPYKLPPKIATNTTGKSRSGKQKSAEDGEDPSVSQTITVQTLYRPSGKLMPTLFPTHSHADPRNYYKHSDVLAQLDKYLTSQDPPIISVENPRIISLNPFLANTIFTSSSTDDSATIARGKATRDALLRRLLEDPTLCAPFYVILKQNQTIADVKPKAGVVPKIAVTIERRTSNKTVTKISGVEVFGIIPNLLAEELQKKCASSTSVGQATGAVKGIMEVLVQGDHRNAVEAALVKRGVKSQWIDVVDKSKKKK</sequence>
<comment type="caution">
    <text evidence="3">The sequence shown here is derived from an EMBL/GenBank/DDBJ whole genome shotgun (WGS) entry which is preliminary data.</text>
</comment>
<feature type="domain" description="SUI1" evidence="2">
    <location>
        <begin position="564"/>
        <end position="638"/>
    </location>
</feature>